<organism evidence="3">
    <name type="scientific">Schizophyllum commune (strain H4-8 / FGSC 9210)</name>
    <name type="common">Split gill fungus</name>
    <dbReference type="NCBI Taxonomy" id="578458"/>
    <lineage>
        <taxon>Eukaryota</taxon>
        <taxon>Fungi</taxon>
        <taxon>Dikarya</taxon>
        <taxon>Basidiomycota</taxon>
        <taxon>Agaricomycotina</taxon>
        <taxon>Agaricomycetes</taxon>
        <taxon>Agaricomycetidae</taxon>
        <taxon>Agaricales</taxon>
        <taxon>Schizophyllaceae</taxon>
        <taxon>Schizophyllum</taxon>
    </lineage>
</organism>
<dbReference type="STRING" id="578458.D8Q7A8"/>
<proteinExistence type="predicted"/>
<feature type="compositionally biased region" description="Acidic residues" evidence="1">
    <location>
        <begin position="195"/>
        <end position="204"/>
    </location>
</feature>
<feature type="compositionally biased region" description="Polar residues" evidence="1">
    <location>
        <begin position="84"/>
        <end position="106"/>
    </location>
</feature>
<feature type="compositionally biased region" description="Low complexity" evidence="1">
    <location>
        <begin position="122"/>
        <end position="137"/>
    </location>
</feature>
<sequence length="689" mass="77236">MAAAAPQHYMHLQHHHHYQQAGATPKAASHPAHGPASCIVFAPGVVGNAHAITLRLSKSEDERSRRRLYNPRGEASYSPRREASTANPSHSTNTAHARKSSSSSLPDTRPPSPHIDSVPYLSSSAPTSRPTSPTPLTIRIRKEDHVAYIEKRAQSDAAVRDVTELMGDALTLAEPSGIDALARAMGRQLRVEGPMDSEDDDDEDGHLPKPSRMRQLELTVETNLFLAEVAKELTGMPDKRPMFGEQTQGVSPGKRKLSVFYADHESLDEEMEDIDGPRRRKIARLPSAGHSGPPNTMSSLPLTLAATAALAYFALVRALRWRKYDTVHRKYAHKLRDKTLSPTEAQEIVQLSLGYDMHYIMTMALSFALFKTYGIPSISKLLLATKELSTRDNVAKRIIDTELLIGRLYLPVTILRAHSELSSIAAWTHCPINGHYPGAVTAPCDPRAMLSMARVNWLHSKYHISNDDFLYTLSLFIFEPLTWAEKYGWRPCSDLEKHAWFVYWSEIGKRMNIHDIPATFDELKRWSVMLHWQAYEEKHLVPSPTNFEVAKHSVEEILYRVPNAFGLKRFARRLSVASLIEPALSPVDPTSGLVRRMHPRKFPSKPWYMPEPSNLLSALAVRLQVWLGVYEAAPGPQFKSEGYYLHEMGPLKFERDGRIETLKAAEEFLGCPVPGPWVKAVGAKETPQS</sequence>
<evidence type="ECO:0000313" key="2">
    <source>
        <dbReference type="EMBL" id="EFI95999.1"/>
    </source>
</evidence>
<feature type="region of interest" description="Disordered" evidence="1">
    <location>
        <begin position="1"/>
        <end position="33"/>
    </location>
</feature>
<dbReference type="KEGG" id="scm:SCHCO_01096190"/>
<dbReference type="RefSeq" id="XP_003030902.1">
    <property type="nucleotide sequence ID" value="XM_003030856.1"/>
</dbReference>
<dbReference type="PANTHER" id="PTHR36124">
    <property type="match status" value="1"/>
</dbReference>
<name>D8Q7A8_SCHCM</name>
<dbReference type="GeneID" id="9587334"/>
<keyword evidence="3" id="KW-1185">Reference proteome</keyword>
<dbReference type="GO" id="GO:0016491">
    <property type="term" value="F:oxidoreductase activity"/>
    <property type="evidence" value="ECO:0007669"/>
    <property type="project" value="InterPro"/>
</dbReference>
<reference evidence="2 3" key="1">
    <citation type="journal article" date="2010" name="Nat. Biotechnol.">
        <title>Genome sequence of the model mushroom Schizophyllum commune.</title>
        <authorList>
            <person name="Ohm R.A."/>
            <person name="de Jong J.F."/>
            <person name="Lugones L.G."/>
            <person name="Aerts A."/>
            <person name="Kothe E."/>
            <person name="Stajich J.E."/>
            <person name="de Vries R.P."/>
            <person name="Record E."/>
            <person name="Levasseur A."/>
            <person name="Baker S.E."/>
            <person name="Bartholomew K.A."/>
            <person name="Coutinho P.M."/>
            <person name="Erdmann S."/>
            <person name="Fowler T.J."/>
            <person name="Gathman A.C."/>
            <person name="Lombard V."/>
            <person name="Henrissat B."/>
            <person name="Knabe N."/>
            <person name="Kuees U."/>
            <person name="Lilly W.W."/>
            <person name="Lindquist E."/>
            <person name="Lucas S."/>
            <person name="Magnuson J.K."/>
            <person name="Piumi F."/>
            <person name="Raudaskoski M."/>
            <person name="Salamov A."/>
            <person name="Schmutz J."/>
            <person name="Schwarze F.W.M.R."/>
            <person name="vanKuyk P.A."/>
            <person name="Horton J.S."/>
            <person name="Grigoriev I.V."/>
            <person name="Woesten H.A.B."/>
        </authorList>
    </citation>
    <scope>NUCLEOTIDE SEQUENCE [LARGE SCALE GENOMIC DNA]</scope>
    <source>
        <strain evidence="3">H4-8 / FGSC 9210</strain>
    </source>
</reference>
<gene>
    <name evidence="2" type="ORF">SCHCODRAFT_257398</name>
</gene>
<dbReference type="PANTHER" id="PTHR36124:SF1">
    <property type="entry name" value="ER-BOUND OXYGENASE MPAB_MPAB'_RUBBER OXYGENASE CATALYTIC DOMAIN-CONTAINING PROTEIN"/>
    <property type="match status" value="1"/>
</dbReference>
<evidence type="ECO:0008006" key="4">
    <source>
        <dbReference type="Google" id="ProtNLM"/>
    </source>
</evidence>
<evidence type="ECO:0000313" key="3">
    <source>
        <dbReference type="Proteomes" id="UP000007431"/>
    </source>
</evidence>
<evidence type="ECO:0000256" key="1">
    <source>
        <dbReference type="SAM" id="MobiDB-lite"/>
    </source>
</evidence>
<dbReference type="HOGENOM" id="CLU_399636_0_0_1"/>
<dbReference type="InParanoid" id="D8Q7A8"/>
<protein>
    <recommendedName>
        <fullName evidence="4">ER-bound oxygenase mpaB/mpaB'/Rubber oxygenase catalytic domain-containing protein</fullName>
    </recommendedName>
</protein>
<dbReference type="AlphaFoldDB" id="D8Q7A8"/>
<dbReference type="VEuPathDB" id="FungiDB:SCHCODRAFT_01096190"/>
<dbReference type="Proteomes" id="UP000007431">
    <property type="component" value="Unassembled WGS sequence"/>
</dbReference>
<accession>D8Q7A8</accession>
<feature type="region of interest" description="Disordered" evidence="1">
    <location>
        <begin position="57"/>
        <end position="138"/>
    </location>
</feature>
<feature type="region of interest" description="Disordered" evidence="1">
    <location>
        <begin position="192"/>
        <end position="211"/>
    </location>
</feature>
<dbReference type="EMBL" id="GL377307">
    <property type="protein sequence ID" value="EFI95999.1"/>
    <property type="molecule type" value="Genomic_DNA"/>
</dbReference>
<dbReference type="InterPro" id="IPR046366">
    <property type="entry name" value="MPAB"/>
</dbReference>
<dbReference type="eggNOG" id="ENOG502S1KN">
    <property type="taxonomic scope" value="Eukaryota"/>
</dbReference>
<dbReference type="OrthoDB" id="545169at2759"/>